<sequence>MIRSSGMPASINAWKTTLWVRSGSRPILASKPQSKICLHSAASSSKSWPGRSTITKSPSFAKSRYFASSDLRRSMAMGCTHALFHRAQFCESRKRPSRAKPNRSSSPPPSMPTVTTSHSARMKSRLMRLSPRFSQKSAPVQRLARRFRPI</sequence>
<dbReference type="AlphaFoldDB" id="A0A645IUJ4"/>
<proteinExistence type="predicted"/>
<comment type="caution">
    <text evidence="2">The sequence shown here is derived from an EMBL/GenBank/DDBJ whole genome shotgun (WGS) entry which is preliminary data.</text>
</comment>
<protein>
    <submittedName>
        <fullName evidence="2">Uncharacterized protein</fullName>
    </submittedName>
</protein>
<reference evidence="2" key="1">
    <citation type="submission" date="2019-08" db="EMBL/GenBank/DDBJ databases">
        <authorList>
            <person name="Kucharzyk K."/>
            <person name="Murdoch R.W."/>
            <person name="Higgins S."/>
            <person name="Loffler F."/>
        </authorList>
    </citation>
    <scope>NUCLEOTIDE SEQUENCE</scope>
</reference>
<evidence type="ECO:0000313" key="2">
    <source>
        <dbReference type="EMBL" id="MPN54817.1"/>
    </source>
</evidence>
<dbReference type="EMBL" id="VSSQ01123415">
    <property type="protein sequence ID" value="MPN54817.1"/>
    <property type="molecule type" value="Genomic_DNA"/>
</dbReference>
<evidence type="ECO:0000256" key="1">
    <source>
        <dbReference type="SAM" id="MobiDB-lite"/>
    </source>
</evidence>
<organism evidence="2">
    <name type="scientific">bioreactor metagenome</name>
    <dbReference type="NCBI Taxonomy" id="1076179"/>
    <lineage>
        <taxon>unclassified sequences</taxon>
        <taxon>metagenomes</taxon>
        <taxon>ecological metagenomes</taxon>
    </lineage>
</organism>
<feature type="region of interest" description="Disordered" evidence="1">
    <location>
        <begin position="90"/>
        <end position="150"/>
    </location>
</feature>
<name>A0A645IUJ4_9ZZZZ</name>
<gene>
    <name evidence="2" type="ORF">SDC9_202494</name>
</gene>
<accession>A0A645IUJ4</accession>